<comment type="cofactor">
    <cofactor evidence="2 20">
        <name>Mn(2+)</name>
        <dbReference type="ChEBI" id="CHEBI:29035"/>
    </cofactor>
</comment>
<feature type="transmembrane region" description="Helical" evidence="21">
    <location>
        <begin position="14"/>
        <end position="35"/>
    </location>
</feature>
<evidence type="ECO:0000256" key="9">
    <source>
        <dbReference type="ARBA" id="ARBA00022519"/>
    </source>
</evidence>
<evidence type="ECO:0000256" key="1">
    <source>
        <dbReference type="ARBA" id="ARBA00000958"/>
    </source>
</evidence>
<keyword evidence="16 20" id="KW-0464">Manganese</keyword>
<name>A0ABW4JQD0_9HYPH</name>
<sequence>MTDFPHERTPQEPALFLIHMLTALGAPVALVALLAGARGAWAEMFAWLGLALVIDGVDGPLARKYDIAHRLPRWSGASLDFVIDYATYVFLPAFALSASGMISSPWSWICGGLVVFTGALYFADNGMKTPDGSFKGFPGGWNMVVFGLMALSPSEGFTIGFVLFCCVLTFLPIRFVHPVRVKRWRPLTLGITLVWFVAAGIAVADGMSVEGPAAMVLTAASLYLFCVSGIQQLCERFID</sequence>
<keyword evidence="10 20" id="KW-0808">Transferase</keyword>
<evidence type="ECO:0000256" key="13">
    <source>
        <dbReference type="ARBA" id="ARBA00023098"/>
    </source>
</evidence>
<dbReference type="InterPro" id="IPR043130">
    <property type="entry name" value="CDP-OH_PTrfase_TM_dom"/>
</dbReference>
<reference evidence="23" key="1">
    <citation type="journal article" date="2019" name="Int. J. Syst. Evol. Microbiol.">
        <title>The Global Catalogue of Microorganisms (GCM) 10K type strain sequencing project: providing services to taxonomists for standard genome sequencing and annotation.</title>
        <authorList>
            <consortium name="The Broad Institute Genomics Platform"/>
            <consortium name="The Broad Institute Genome Sequencing Center for Infectious Disease"/>
            <person name="Wu L."/>
            <person name="Ma J."/>
        </authorList>
    </citation>
    <scope>NUCLEOTIDE SEQUENCE [LARGE SCALE GENOMIC DNA]</scope>
    <source>
        <strain evidence="23">JCM 3369</strain>
    </source>
</reference>
<evidence type="ECO:0000256" key="19">
    <source>
        <dbReference type="ARBA" id="ARBA00037468"/>
    </source>
</evidence>
<feature type="transmembrane region" description="Helical" evidence="21">
    <location>
        <begin position="106"/>
        <end position="122"/>
    </location>
</feature>
<keyword evidence="15 20" id="KW-0594">Phospholipid biosynthesis</keyword>
<organism evidence="22 23">
    <name type="scientific">Roseibium aestuarii</name>
    <dbReference type="NCBI Taxonomy" id="2600299"/>
    <lineage>
        <taxon>Bacteria</taxon>
        <taxon>Pseudomonadati</taxon>
        <taxon>Pseudomonadota</taxon>
        <taxon>Alphaproteobacteria</taxon>
        <taxon>Hyphomicrobiales</taxon>
        <taxon>Stappiaceae</taxon>
        <taxon>Roseibium</taxon>
    </lineage>
</organism>
<dbReference type="RefSeq" id="WP_208998680.1">
    <property type="nucleotide sequence ID" value="NZ_JBHUFA010000001.1"/>
</dbReference>
<evidence type="ECO:0000256" key="12">
    <source>
        <dbReference type="ARBA" id="ARBA00022989"/>
    </source>
</evidence>
<keyword evidence="23" id="KW-1185">Reference proteome</keyword>
<keyword evidence="11 21" id="KW-0812">Transmembrane</keyword>
<comment type="caution">
    <text evidence="22">The sequence shown here is derived from an EMBL/GenBank/DDBJ whole genome shotgun (WGS) entry which is preliminary data.</text>
</comment>
<keyword evidence="14 20" id="KW-0472">Membrane</keyword>
<evidence type="ECO:0000256" key="16">
    <source>
        <dbReference type="ARBA" id="ARBA00023211"/>
    </source>
</evidence>
<keyword evidence="7 20" id="KW-1003">Cell membrane</keyword>
<evidence type="ECO:0000313" key="22">
    <source>
        <dbReference type="EMBL" id="MFD1694287.1"/>
    </source>
</evidence>
<evidence type="ECO:0000256" key="15">
    <source>
        <dbReference type="ARBA" id="ARBA00023209"/>
    </source>
</evidence>
<evidence type="ECO:0000256" key="4">
    <source>
        <dbReference type="ARBA" id="ARBA00010441"/>
    </source>
</evidence>
<evidence type="ECO:0000256" key="10">
    <source>
        <dbReference type="ARBA" id="ARBA00022679"/>
    </source>
</evidence>
<evidence type="ECO:0000313" key="23">
    <source>
        <dbReference type="Proteomes" id="UP001597327"/>
    </source>
</evidence>
<accession>A0ABW4JQD0</accession>
<dbReference type="EC" id="2.7.8.24" evidence="5 20"/>
<evidence type="ECO:0000256" key="5">
    <source>
        <dbReference type="ARBA" id="ARBA00013195"/>
    </source>
</evidence>
<comment type="subcellular location">
    <subcellularLocation>
        <location evidence="3 20">Cell inner membrane</location>
        <topology evidence="3 20">Multi-pass membrane protein</topology>
    </subcellularLocation>
</comment>
<evidence type="ECO:0000256" key="14">
    <source>
        <dbReference type="ARBA" id="ARBA00023136"/>
    </source>
</evidence>
<evidence type="ECO:0000256" key="18">
    <source>
        <dbReference type="ARBA" id="ARBA00033321"/>
    </source>
</evidence>
<feature type="transmembrane region" description="Helical" evidence="21">
    <location>
        <begin position="213"/>
        <end position="234"/>
    </location>
</feature>
<comment type="catalytic activity">
    <reaction evidence="1 20">
        <text>a CDP-1,2-diacyl-sn-glycerol + choline = a 1,2-diacyl-sn-glycero-3-phosphocholine + CMP + H(+)</text>
        <dbReference type="Rhea" id="RHEA:14597"/>
        <dbReference type="ChEBI" id="CHEBI:15354"/>
        <dbReference type="ChEBI" id="CHEBI:15378"/>
        <dbReference type="ChEBI" id="CHEBI:57643"/>
        <dbReference type="ChEBI" id="CHEBI:58332"/>
        <dbReference type="ChEBI" id="CHEBI:60377"/>
        <dbReference type="EC" id="2.7.8.24"/>
    </reaction>
</comment>
<dbReference type="InterPro" id="IPR000462">
    <property type="entry name" value="CDP-OH_P_trans"/>
</dbReference>
<keyword evidence="12 21" id="KW-1133">Transmembrane helix</keyword>
<dbReference type="Pfam" id="PF01066">
    <property type="entry name" value="CDP-OH_P_transf"/>
    <property type="match status" value="1"/>
</dbReference>
<evidence type="ECO:0000256" key="20">
    <source>
        <dbReference type="PIRNR" id="PIRNR000851"/>
    </source>
</evidence>
<comment type="function">
    <text evidence="19 20">Condenses choline with CDP-diglyceride to produce phosphatidylcholine and CMP.</text>
</comment>
<keyword evidence="13 20" id="KW-0443">Lipid metabolism</keyword>
<keyword evidence="9 20" id="KW-0997">Cell inner membrane</keyword>
<evidence type="ECO:0000256" key="17">
    <source>
        <dbReference type="ARBA" id="ARBA00023264"/>
    </source>
</evidence>
<feature type="transmembrane region" description="Helical" evidence="21">
    <location>
        <begin position="187"/>
        <end position="207"/>
    </location>
</feature>
<dbReference type="PIRSF" id="PIRSF000851">
    <property type="entry name" value="PcS"/>
    <property type="match status" value="1"/>
</dbReference>
<feature type="transmembrane region" description="Helical" evidence="21">
    <location>
        <begin position="41"/>
        <end position="61"/>
    </location>
</feature>
<dbReference type="Proteomes" id="UP001597327">
    <property type="component" value="Unassembled WGS sequence"/>
</dbReference>
<gene>
    <name evidence="22" type="ORF">ACFSC7_02080</name>
</gene>
<dbReference type="InterPro" id="IPR026027">
    <property type="entry name" value="PcS"/>
</dbReference>
<evidence type="ECO:0000256" key="2">
    <source>
        <dbReference type="ARBA" id="ARBA00001936"/>
    </source>
</evidence>
<protein>
    <recommendedName>
        <fullName evidence="6 20">Phosphatidylcholine synthase</fullName>
        <shortName evidence="20">PC synthase</shortName>
        <shortName evidence="20">PCS</shortName>
        <ecNumber evidence="5 20">2.7.8.24</ecNumber>
    </recommendedName>
    <alternativeName>
        <fullName evidence="18 20">CDP-diglyceride-choline O-phosphatidyltransferase</fullName>
    </alternativeName>
</protein>
<dbReference type="EMBL" id="JBHUFA010000001">
    <property type="protein sequence ID" value="MFD1694287.1"/>
    <property type="molecule type" value="Genomic_DNA"/>
</dbReference>
<evidence type="ECO:0000256" key="7">
    <source>
        <dbReference type="ARBA" id="ARBA00022475"/>
    </source>
</evidence>
<evidence type="ECO:0000256" key="21">
    <source>
        <dbReference type="SAM" id="Phobius"/>
    </source>
</evidence>
<proteinExistence type="inferred from homology"/>
<evidence type="ECO:0000256" key="11">
    <source>
        <dbReference type="ARBA" id="ARBA00022692"/>
    </source>
</evidence>
<keyword evidence="17 20" id="KW-1208">Phospholipid metabolism</keyword>
<keyword evidence="8 20" id="KW-0444">Lipid biosynthesis</keyword>
<dbReference type="Gene3D" id="1.20.120.1760">
    <property type="match status" value="1"/>
</dbReference>
<comment type="similarity">
    <text evidence="4 20">Belongs to the CDP-alcohol phosphatidyltransferase class-I family.</text>
</comment>
<evidence type="ECO:0000256" key="8">
    <source>
        <dbReference type="ARBA" id="ARBA00022516"/>
    </source>
</evidence>
<feature type="transmembrane region" description="Helical" evidence="21">
    <location>
        <begin position="82"/>
        <end position="100"/>
    </location>
</feature>
<evidence type="ECO:0000256" key="6">
    <source>
        <dbReference type="ARBA" id="ARBA00015623"/>
    </source>
</evidence>
<evidence type="ECO:0000256" key="3">
    <source>
        <dbReference type="ARBA" id="ARBA00004429"/>
    </source>
</evidence>